<dbReference type="Proteomes" id="UP000054321">
    <property type="component" value="Unassembled WGS sequence"/>
</dbReference>
<name>A0A0C3GS72_OIDMZ</name>
<accession>A0A0C3GS72</accession>
<dbReference type="OrthoDB" id="4878259at2759"/>
<dbReference type="HOGENOM" id="CLU_132193_0_0_1"/>
<keyword evidence="3" id="KW-1185">Reference proteome</keyword>
<dbReference type="AlphaFoldDB" id="A0A0C3GS72"/>
<feature type="domain" description="3-octaprenyl-4-hydroxybenzoate carboxy-lyase-like C-terminal" evidence="1">
    <location>
        <begin position="8"/>
        <end position="87"/>
    </location>
</feature>
<dbReference type="SUPFAM" id="SSF143968">
    <property type="entry name" value="UbiD C-terminal domain-like"/>
    <property type="match status" value="1"/>
</dbReference>
<reference evidence="2 3" key="1">
    <citation type="submission" date="2014-04" db="EMBL/GenBank/DDBJ databases">
        <authorList>
            <consortium name="DOE Joint Genome Institute"/>
            <person name="Kuo A."/>
            <person name="Martino E."/>
            <person name="Perotto S."/>
            <person name="Kohler A."/>
            <person name="Nagy L.G."/>
            <person name="Floudas D."/>
            <person name="Copeland A."/>
            <person name="Barry K.W."/>
            <person name="Cichocki N."/>
            <person name="Veneault-Fourrey C."/>
            <person name="LaButti K."/>
            <person name="Lindquist E.A."/>
            <person name="Lipzen A."/>
            <person name="Lundell T."/>
            <person name="Morin E."/>
            <person name="Murat C."/>
            <person name="Sun H."/>
            <person name="Tunlid A."/>
            <person name="Henrissat B."/>
            <person name="Grigoriev I.V."/>
            <person name="Hibbett D.S."/>
            <person name="Martin F."/>
            <person name="Nordberg H.P."/>
            <person name="Cantor M.N."/>
            <person name="Hua S.X."/>
        </authorList>
    </citation>
    <scope>NUCLEOTIDE SEQUENCE [LARGE SCALE GENOMIC DNA]</scope>
    <source>
        <strain evidence="2 3">Zn</strain>
    </source>
</reference>
<evidence type="ECO:0000313" key="3">
    <source>
        <dbReference type="Proteomes" id="UP000054321"/>
    </source>
</evidence>
<protein>
    <recommendedName>
        <fullName evidence="1">3-octaprenyl-4-hydroxybenzoate carboxy-lyase-like C-terminal domain-containing protein</fullName>
    </recommendedName>
</protein>
<gene>
    <name evidence="2" type="ORF">OIDMADRAFT_61655</name>
</gene>
<dbReference type="Gene3D" id="1.20.5.4570">
    <property type="match status" value="1"/>
</dbReference>
<dbReference type="InterPro" id="IPR049381">
    <property type="entry name" value="UbiD-like_C"/>
</dbReference>
<proteinExistence type="predicted"/>
<evidence type="ECO:0000259" key="1">
    <source>
        <dbReference type="Pfam" id="PF20696"/>
    </source>
</evidence>
<dbReference type="Gene3D" id="3.40.1670.10">
    <property type="entry name" value="UbiD C-terminal domain-like"/>
    <property type="match status" value="1"/>
</dbReference>
<organism evidence="2 3">
    <name type="scientific">Oidiodendron maius (strain Zn)</name>
    <dbReference type="NCBI Taxonomy" id="913774"/>
    <lineage>
        <taxon>Eukaryota</taxon>
        <taxon>Fungi</taxon>
        <taxon>Dikarya</taxon>
        <taxon>Ascomycota</taxon>
        <taxon>Pezizomycotina</taxon>
        <taxon>Leotiomycetes</taxon>
        <taxon>Leotiomycetes incertae sedis</taxon>
        <taxon>Myxotrichaceae</taxon>
        <taxon>Oidiodendron</taxon>
    </lineage>
</organism>
<dbReference type="EMBL" id="KN832896">
    <property type="protein sequence ID" value="KIM93316.1"/>
    <property type="molecule type" value="Genomic_DNA"/>
</dbReference>
<evidence type="ECO:0000313" key="2">
    <source>
        <dbReference type="EMBL" id="KIM93316.1"/>
    </source>
</evidence>
<dbReference type="Pfam" id="PF20696">
    <property type="entry name" value="UbiD_C"/>
    <property type="match status" value="1"/>
</dbReference>
<reference evidence="3" key="2">
    <citation type="submission" date="2015-01" db="EMBL/GenBank/DDBJ databases">
        <title>Evolutionary Origins and Diversification of the Mycorrhizal Mutualists.</title>
        <authorList>
            <consortium name="DOE Joint Genome Institute"/>
            <consortium name="Mycorrhizal Genomics Consortium"/>
            <person name="Kohler A."/>
            <person name="Kuo A."/>
            <person name="Nagy L.G."/>
            <person name="Floudas D."/>
            <person name="Copeland A."/>
            <person name="Barry K.W."/>
            <person name="Cichocki N."/>
            <person name="Veneault-Fourrey C."/>
            <person name="LaButti K."/>
            <person name="Lindquist E.A."/>
            <person name="Lipzen A."/>
            <person name="Lundell T."/>
            <person name="Morin E."/>
            <person name="Murat C."/>
            <person name="Riley R."/>
            <person name="Ohm R."/>
            <person name="Sun H."/>
            <person name="Tunlid A."/>
            <person name="Henrissat B."/>
            <person name="Grigoriev I.V."/>
            <person name="Hibbett D.S."/>
            <person name="Martin F."/>
        </authorList>
    </citation>
    <scope>NUCLEOTIDE SEQUENCE [LARGE SCALE GENOMIC DNA]</scope>
    <source>
        <strain evidence="3">Zn</strain>
    </source>
</reference>
<dbReference type="InParanoid" id="A0A0C3GS72"/>
<sequence length="136" mass="15567">MKTTPETFSRQVGEIVFSSKPGRFVPKIFIVGDNIDPSDLHEVVWAEATKAQPQDSDFFFVGNYPTYNLVPYATHGPNPHDPQAKVVRLCMLPVEFETLDMPGVEASFRSSYPEEIKRKVLDRWGTYRYKKDPVNI</sequence>